<gene>
    <name evidence="7" type="ORF">BV898_14065</name>
</gene>
<dbReference type="OrthoDB" id="4899631at2759"/>
<evidence type="ECO:0000256" key="6">
    <source>
        <dbReference type="SAM" id="MobiDB-lite"/>
    </source>
</evidence>
<evidence type="ECO:0000256" key="1">
    <source>
        <dbReference type="ARBA" id="ARBA00004138"/>
    </source>
</evidence>
<dbReference type="InterPro" id="IPR050630">
    <property type="entry name" value="WD_repeat_EMAP"/>
</dbReference>
<keyword evidence="2" id="KW-0853">WD repeat</keyword>
<dbReference type="InterPro" id="IPR001680">
    <property type="entry name" value="WD40_rpt"/>
</dbReference>
<name>A0A1W0W8Y3_HYPEX</name>
<evidence type="ECO:0000256" key="2">
    <source>
        <dbReference type="ARBA" id="ARBA00022574"/>
    </source>
</evidence>
<dbReference type="EMBL" id="MTYJ01000165">
    <property type="protein sequence ID" value="OQV11643.1"/>
    <property type="molecule type" value="Genomic_DNA"/>
</dbReference>
<reference evidence="8" key="1">
    <citation type="submission" date="2017-01" db="EMBL/GenBank/DDBJ databases">
        <title>Comparative genomics of anhydrobiosis in the tardigrade Hypsibius dujardini.</title>
        <authorList>
            <person name="Yoshida Y."/>
            <person name="Koutsovoulos G."/>
            <person name="Laetsch D."/>
            <person name="Stevens L."/>
            <person name="Kumar S."/>
            <person name="Horikawa D."/>
            <person name="Ishino K."/>
            <person name="Komine S."/>
            <person name="Tomita M."/>
            <person name="Blaxter M."/>
            <person name="Arakawa K."/>
        </authorList>
    </citation>
    <scope>NUCLEOTIDE SEQUENCE [LARGE SCALE GENOMIC DNA]</scope>
    <source>
        <strain evidence="8">Z151</strain>
    </source>
</reference>
<protein>
    <recommendedName>
        <fullName evidence="5">Cilia- and flagella-associated protein 251</fullName>
    </recommendedName>
</protein>
<dbReference type="SUPFAM" id="SSF50998">
    <property type="entry name" value="Quinoprotein alcohol dehydrogenase-like"/>
    <property type="match status" value="1"/>
</dbReference>
<dbReference type="Gene3D" id="2.130.10.10">
    <property type="entry name" value="YVTN repeat-like/Quinoprotein amine dehydrogenase"/>
    <property type="match status" value="2"/>
</dbReference>
<dbReference type="AlphaFoldDB" id="A0A1W0W8Y3"/>
<dbReference type="PANTHER" id="PTHR13720">
    <property type="entry name" value="WD-40 REPEAT PROTEIN"/>
    <property type="match status" value="1"/>
</dbReference>
<keyword evidence="8" id="KW-1185">Reference proteome</keyword>
<proteinExistence type="predicted"/>
<dbReference type="InterPro" id="IPR015943">
    <property type="entry name" value="WD40/YVTN_repeat-like_dom_sf"/>
</dbReference>
<keyword evidence="3" id="KW-0677">Repeat</keyword>
<evidence type="ECO:0000313" key="7">
    <source>
        <dbReference type="EMBL" id="OQV11643.1"/>
    </source>
</evidence>
<dbReference type="PANTHER" id="PTHR13720:SF13">
    <property type="entry name" value="CILIA- AND FLAGELLA-ASSOCIATED PROTEIN 251"/>
    <property type="match status" value="1"/>
</dbReference>
<evidence type="ECO:0000313" key="8">
    <source>
        <dbReference type="Proteomes" id="UP000192578"/>
    </source>
</evidence>
<dbReference type="InterPro" id="IPR011047">
    <property type="entry name" value="Quinoprotein_ADH-like_sf"/>
</dbReference>
<sequence>MSSPYSPHSPARILPHNAHTPRREDDRLTPPTAKSDRSVSPVKPEACQGKRNNFGVQCAVCSAPAPHSGHAPRREDDRLTPPTAESDRSVSPVKPEACQGKGKNFGVQCAVRSAPAQSAFYADRHKEPYLTILNSLENFPPVPPLNPVPDGVLKELLVSRDQHHRRNNAETESLMREFKTTPPTLLPLKLEWTFGINRHVPFVNLSTDSQKSIFYSVGHTAVVYSYEHDGVAIEPTQILLEGLDRQITCLATTKNGRWLAAGDTGPDYAAIVWDLQQDAVPMRIYSRPNGKEAYGLTSMCFSPNMRFLAMLSSGEKQILTLYEWLVDRKGKDEGDTPVACYQLPDGETLQTQLSFNPLDQEMLISCSKERAILYQWHVARTKGQVRICVPNTEKVPSFSPIGDITRAVFIPAVSHFVIGTVTGLVALFRKRTTHKKVLPFEEYAEVVKVSRVVESGSVTALTSLNGMIVVGDSTGSVGFYDCNLLILYTCLGIGKGAIDTISFARMRIHRELTTKFENKTLFDCAFMVGTSTGFVVDIRTTGDDHYESKVVREEPRDTVISCAVHPNAYRLILGSACGLLRVWDYKHKTVVVQRRFGQEGAGDAAERDITCLAFDPTGIYVAVGFASGDLRLVKTVDLVEEPSGSFCDSFGKILFMEFSNDGTKLATAVEYDLEHSGNGDLLIIYRELADQESQTSAFAYYPPIGKESFLITANDKYKLKLWNVTTKMCRKTVNGPLQGSPLMGMTALPIRDGNSNRYLLWRNADSVGLMALPLDGNPYRYCSRRVHPLGDILPLQELPNLFCALSFYPSDRERKDVINEVKYSKYAETGLLVSSVDVGTALKTFVNHRPIWGIQYPELLKAFAKFGFEELLTTIKPPQLVQILKGIGESMTEEEAIKTLGVLLNLRPPLGDWETVGAERDYYNSQMTLPKELTIREVIEKVLAFQTKDAFYGGRDPTNT</sequence>
<evidence type="ECO:0000256" key="3">
    <source>
        <dbReference type="ARBA" id="ARBA00022737"/>
    </source>
</evidence>
<feature type="region of interest" description="Disordered" evidence="6">
    <location>
        <begin position="1"/>
        <end position="48"/>
    </location>
</feature>
<feature type="region of interest" description="Disordered" evidence="6">
    <location>
        <begin position="64"/>
        <end position="99"/>
    </location>
</feature>
<dbReference type="Proteomes" id="UP000192578">
    <property type="component" value="Unassembled WGS sequence"/>
</dbReference>
<evidence type="ECO:0000256" key="4">
    <source>
        <dbReference type="ARBA" id="ARBA00023273"/>
    </source>
</evidence>
<comment type="subcellular location">
    <subcellularLocation>
        <location evidence="1">Cell projection</location>
        <location evidence="1">Cilium</location>
    </subcellularLocation>
</comment>
<comment type="caution">
    <text evidence="7">The sequence shown here is derived from an EMBL/GenBank/DDBJ whole genome shotgun (WGS) entry which is preliminary data.</text>
</comment>
<evidence type="ECO:0000256" key="5">
    <source>
        <dbReference type="ARBA" id="ARBA00040994"/>
    </source>
</evidence>
<dbReference type="SMART" id="SM00320">
    <property type="entry name" value="WD40"/>
    <property type="match status" value="6"/>
</dbReference>
<dbReference type="GO" id="GO:0031514">
    <property type="term" value="C:motile cilium"/>
    <property type="evidence" value="ECO:0007669"/>
    <property type="project" value="TreeGrafter"/>
</dbReference>
<accession>A0A1W0W8Y3</accession>
<organism evidence="7 8">
    <name type="scientific">Hypsibius exemplaris</name>
    <name type="common">Freshwater tardigrade</name>
    <dbReference type="NCBI Taxonomy" id="2072580"/>
    <lineage>
        <taxon>Eukaryota</taxon>
        <taxon>Metazoa</taxon>
        <taxon>Ecdysozoa</taxon>
        <taxon>Tardigrada</taxon>
        <taxon>Eutardigrada</taxon>
        <taxon>Parachela</taxon>
        <taxon>Hypsibioidea</taxon>
        <taxon>Hypsibiidae</taxon>
        <taxon>Hypsibius</taxon>
    </lineage>
</organism>
<keyword evidence="4" id="KW-0966">Cell projection</keyword>